<reference evidence="3 4" key="1">
    <citation type="submission" date="2018-03" db="EMBL/GenBank/DDBJ databases">
        <title>Bacteriophage NCPPB3778 and a type I-E CRISPR drive the evolution of the US Biological Select Agent, Rathayibacter toxicus.</title>
        <authorList>
            <person name="Davis E.W.II."/>
            <person name="Tabima J.F."/>
            <person name="Weisberg A.J."/>
            <person name="Dantas Lopes L."/>
            <person name="Wiseman M.S."/>
            <person name="Wiseman M.S."/>
            <person name="Pupko T."/>
            <person name="Belcher M.S."/>
            <person name="Sechler A.J."/>
            <person name="Tancos M.A."/>
            <person name="Schroeder B.K."/>
            <person name="Murray T.D."/>
            <person name="Luster D.G."/>
            <person name="Schneider W.L."/>
            <person name="Rogers E."/>
            <person name="Andreote F.D."/>
            <person name="Grunwald N.J."/>
            <person name="Putnam M.L."/>
            <person name="Chang J.H."/>
        </authorList>
    </citation>
    <scope>NUCLEOTIDE SEQUENCE [LARGE SCALE GENOMIC DNA]</scope>
    <source>
        <strain evidence="3 4">DSM 15933</strain>
    </source>
</reference>
<keyword evidence="2" id="KW-0560">Oxidoreductase</keyword>
<dbReference type="PANTHER" id="PTHR43975:SF2">
    <property type="entry name" value="EG:BACR7A4.14 PROTEIN-RELATED"/>
    <property type="match status" value="1"/>
</dbReference>
<dbReference type="GO" id="GO:0016491">
    <property type="term" value="F:oxidoreductase activity"/>
    <property type="evidence" value="ECO:0007669"/>
    <property type="project" value="UniProtKB-KW"/>
</dbReference>
<dbReference type="SUPFAM" id="SSF51735">
    <property type="entry name" value="NAD(P)-binding Rossmann-fold domains"/>
    <property type="match status" value="1"/>
</dbReference>
<evidence type="ECO:0000256" key="1">
    <source>
        <dbReference type="ARBA" id="ARBA00006484"/>
    </source>
</evidence>
<dbReference type="Gene3D" id="3.40.50.720">
    <property type="entry name" value="NAD(P)-binding Rossmann-like Domain"/>
    <property type="match status" value="1"/>
</dbReference>
<evidence type="ECO:0000256" key="2">
    <source>
        <dbReference type="ARBA" id="ARBA00023002"/>
    </source>
</evidence>
<dbReference type="Pfam" id="PF13561">
    <property type="entry name" value="adh_short_C2"/>
    <property type="match status" value="1"/>
</dbReference>
<comment type="similarity">
    <text evidence="1">Belongs to the short-chain dehydrogenases/reductases (SDR) family.</text>
</comment>
<proteinExistence type="inferred from homology"/>
<sequence length="262" mass="28474">MNMAGKLDGKVVLITGCSSGLGKQQALRMATEGAKLAICARNEEKLAETKRLCEERGAEVLAMTVDITDYDNLVAFVDATAAQFGTIDVLVNNAHTITIPKPFLEKTIDDLDVEMRSSVYAYWHLMKLCFPYLRDKEGAGSSIINFASEAAVSGEAYYAPYAASKEAVRGLSRSVAREWGQYNIRINTLCPNGLTENASGGLTTLSPEVRERVQEMFIANPFRRAGNPYDDVAPVTVFLASDDSHWITGQNLHADGGALINA</sequence>
<dbReference type="Proteomes" id="UP000241085">
    <property type="component" value="Unassembled WGS sequence"/>
</dbReference>
<gene>
    <name evidence="3" type="ORF">C1I63_19275</name>
</gene>
<comment type="caution">
    <text evidence="3">The sequence shown here is derived from an EMBL/GenBank/DDBJ whole genome shotgun (WGS) entry which is preliminary data.</text>
</comment>
<dbReference type="AlphaFoldDB" id="A0A2T4UP99"/>
<name>A0A2T4UP99_9MICO</name>
<organism evidence="3 4">
    <name type="scientific">Rathayibacter caricis DSM 15933</name>
    <dbReference type="NCBI Taxonomy" id="1328867"/>
    <lineage>
        <taxon>Bacteria</taxon>
        <taxon>Bacillati</taxon>
        <taxon>Actinomycetota</taxon>
        <taxon>Actinomycetes</taxon>
        <taxon>Micrococcales</taxon>
        <taxon>Microbacteriaceae</taxon>
        <taxon>Rathayibacter</taxon>
    </lineage>
</organism>
<dbReference type="PRINTS" id="PR00081">
    <property type="entry name" value="GDHRDH"/>
</dbReference>
<keyword evidence="4" id="KW-1185">Reference proteome</keyword>
<evidence type="ECO:0000313" key="4">
    <source>
        <dbReference type="Proteomes" id="UP000241085"/>
    </source>
</evidence>
<dbReference type="PANTHER" id="PTHR43975">
    <property type="entry name" value="ZGC:101858"/>
    <property type="match status" value="1"/>
</dbReference>
<protein>
    <submittedName>
        <fullName evidence="3">NAD(P)-dependent oxidoreductase</fullName>
    </submittedName>
</protein>
<dbReference type="InterPro" id="IPR002347">
    <property type="entry name" value="SDR_fam"/>
</dbReference>
<evidence type="ECO:0000313" key="3">
    <source>
        <dbReference type="EMBL" id="PTL71362.1"/>
    </source>
</evidence>
<dbReference type="InterPro" id="IPR036291">
    <property type="entry name" value="NAD(P)-bd_dom_sf"/>
</dbReference>
<dbReference type="FunFam" id="3.40.50.720:FF:000084">
    <property type="entry name" value="Short-chain dehydrogenase reductase"/>
    <property type="match status" value="1"/>
</dbReference>
<dbReference type="EMBL" id="PZPL01000002">
    <property type="protein sequence ID" value="PTL71362.1"/>
    <property type="molecule type" value="Genomic_DNA"/>
</dbReference>
<dbReference type="PROSITE" id="PS00061">
    <property type="entry name" value="ADH_SHORT"/>
    <property type="match status" value="1"/>
</dbReference>
<dbReference type="InterPro" id="IPR020904">
    <property type="entry name" value="Sc_DH/Rdtase_CS"/>
</dbReference>
<accession>A0A2T4UP99</accession>
<dbReference type="PRINTS" id="PR00080">
    <property type="entry name" value="SDRFAMILY"/>
</dbReference>
<dbReference type="CDD" id="cd05233">
    <property type="entry name" value="SDR_c"/>
    <property type="match status" value="1"/>
</dbReference>